<reference evidence="7" key="1">
    <citation type="journal article" date="2023" name="bioRxiv">
        <title>Scaffold-level genome assemblies of two parasitoid biocontrol wasps reveal the parthenogenesis mechanism and an associated novel virus.</title>
        <authorList>
            <person name="Inwood S."/>
            <person name="Skelly J."/>
            <person name="Guhlin J."/>
            <person name="Harrop T."/>
            <person name="Goldson S."/>
            <person name="Dearden P."/>
        </authorList>
    </citation>
    <scope>NUCLEOTIDE SEQUENCE</scope>
    <source>
        <strain evidence="7">Lincoln</strain>
        <tissue evidence="7">Whole body</tissue>
    </source>
</reference>
<dbReference type="Pfam" id="PF06862">
    <property type="entry name" value="Utp25_C"/>
    <property type="match status" value="1"/>
</dbReference>
<evidence type="ECO:0000259" key="5">
    <source>
        <dbReference type="Pfam" id="PF06862"/>
    </source>
</evidence>
<dbReference type="GO" id="GO:0019843">
    <property type="term" value="F:rRNA binding"/>
    <property type="evidence" value="ECO:0007669"/>
    <property type="project" value="TreeGrafter"/>
</dbReference>
<evidence type="ECO:0000256" key="4">
    <source>
        <dbReference type="SAM" id="MobiDB-lite"/>
    </source>
</evidence>
<dbReference type="GO" id="GO:0000462">
    <property type="term" value="P:maturation of SSU-rRNA from tricistronic rRNA transcript (SSU-rRNA, 5.8S rRNA, LSU-rRNA)"/>
    <property type="evidence" value="ECO:0007669"/>
    <property type="project" value="TreeGrafter"/>
</dbReference>
<feature type="region of interest" description="Disordered" evidence="4">
    <location>
        <begin position="1"/>
        <end position="82"/>
    </location>
</feature>
<gene>
    <name evidence="7" type="ORF">PV327_000983</name>
</gene>
<keyword evidence="3" id="KW-0539">Nucleus</keyword>
<feature type="region of interest" description="Disordered" evidence="4">
    <location>
        <begin position="103"/>
        <end position="136"/>
    </location>
</feature>
<dbReference type="PANTHER" id="PTHR12933:SF0">
    <property type="entry name" value="U3 SMALL NUCLEOLAR RNA-ASSOCIATED PROTEIN 25 HOMOLOG"/>
    <property type="match status" value="1"/>
</dbReference>
<dbReference type="PANTHER" id="PTHR12933">
    <property type="entry name" value="ORF PROTEIN-RELATED"/>
    <property type="match status" value="1"/>
</dbReference>
<evidence type="ECO:0000256" key="1">
    <source>
        <dbReference type="ARBA" id="ARBA00004604"/>
    </source>
</evidence>
<dbReference type="Pfam" id="PF22916">
    <property type="entry name" value="UTP25_NTPase-like"/>
    <property type="match status" value="1"/>
</dbReference>
<protein>
    <recommendedName>
        <fullName evidence="9">Digestive organ expansion factor</fullName>
    </recommendedName>
</protein>
<dbReference type="InterPro" id="IPR010678">
    <property type="entry name" value="UTP25"/>
</dbReference>
<dbReference type="AlphaFoldDB" id="A0AA39G8G5"/>
<name>A0AA39G8G5_MICHY</name>
<evidence type="ECO:0000259" key="6">
    <source>
        <dbReference type="Pfam" id="PF22916"/>
    </source>
</evidence>
<feature type="domain" description="UTP25 NTP hydrolase-like" evidence="6">
    <location>
        <begin position="312"/>
        <end position="580"/>
    </location>
</feature>
<evidence type="ECO:0000256" key="3">
    <source>
        <dbReference type="ARBA" id="ARBA00023242"/>
    </source>
</evidence>
<sequence>MVRGKKPVRGGKRKLDKHQSKPPKKKKGKFNFREASYVKDRDAKNAEIENRRKRIEEEEIRKKKYQRQSDDDDDDDDEVIEDPMTTLLSTFTHNNALVKTAIVSESESENSSDNEEENISTTNDVTTSSKKEISDENDVSMNNEINYDSEKDEETIKILMNEDDEEDDETAREDAGILNDPFSIHLNNDLSKEMYSVISSDKSSMETHNLIWPNLGRIIVKIPKSENDTDIESKIKRKIKSTTILEDEKYAMPGKIPKIIDKVDWDKLYVKCQIQNNLTRANYSNIKDNLDSKHPSAMTPLQKELFSIINNYQDLLYCERTFANEHEIKFVYCLHAINHLLKTRTKILHHNAKLSKSNKVSMGEVPDEYRDQGLVRPKILIVVPFRHSCLKIVEILIAILIGEDKGGSVVNKKRFYEDFGGDTIIMPKKNPKPEDYESTFKGNTDDTFKIGISVTKKTLKLYSEFYSSDIIITSVLGLRMLVGAEGEEDRDYDFLASIELLIMDQSEIFFMQNWDHLIHVLNHMHLQPKNSHDTDFGRVRSWCVNGWSKYYRQTLIFSSIQLPEIHGIFNKQCHNYAGKVRISNIISSGSVCQVAVQLPQLFQKFNASSHKEAIELRFEYFITKILPQYRDTIMNHTLIFVPSYYDYVKLRNYFKKEEINFVQICEYSKYAKVARARDMFFHSDAHFLLYSERFHFFRRVRVKGIRHILFYAPPTMPHFYSEMCNLMHESNQNPRAGSESNMTVTTLYSKYDAMHLAAIVGTERANQMIVSSKNMHMLMTGE</sequence>
<comment type="caution">
    <text evidence="7">The sequence shown here is derived from an EMBL/GenBank/DDBJ whole genome shotgun (WGS) entry which is preliminary data.</text>
</comment>
<dbReference type="Proteomes" id="UP001168972">
    <property type="component" value="Unassembled WGS sequence"/>
</dbReference>
<dbReference type="EMBL" id="JAQQBR010000001">
    <property type="protein sequence ID" value="KAK0182896.1"/>
    <property type="molecule type" value="Genomic_DNA"/>
</dbReference>
<feature type="compositionally biased region" description="Basic residues" evidence="4">
    <location>
        <begin position="1"/>
        <end position="30"/>
    </location>
</feature>
<accession>A0AA39G8G5</accession>
<feature type="compositionally biased region" description="Basic and acidic residues" evidence="4">
    <location>
        <begin position="36"/>
        <end position="61"/>
    </location>
</feature>
<dbReference type="InterPro" id="IPR053939">
    <property type="entry name" value="UTP25_C"/>
</dbReference>
<dbReference type="GO" id="GO:0034511">
    <property type="term" value="F:U3 snoRNA binding"/>
    <property type="evidence" value="ECO:0007669"/>
    <property type="project" value="InterPro"/>
</dbReference>
<dbReference type="GO" id="GO:0032040">
    <property type="term" value="C:small-subunit processome"/>
    <property type="evidence" value="ECO:0007669"/>
    <property type="project" value="TreeGrafter"/>
</dbReference>
<evidence type="ECO:0000313" key="8">
    <source>
        <dbReference type="Proteomes" id="UP001168972"/>
    </source>
</evidence>
<evidence type="ECO:0000313" key="7">
    <source>
        <dbReference type="EMBL" id="KAK0182896.1"/>
    </source>
</evidence>
<keyword evidence="8" id="KW-1185">Reference proteome</keyword>
<reference evidence="7" key="2">
    <citation type="submission" date="2023-03" db="EMBL/GenBank/DDBJ databases">
        <authorList>
            <person name="Inwood S.N."/>
            <person name="Skelly J.G."/>
            <person name="Guhlin J."/>
            <person name="Harrop T.W.R."/>
            <person name="Goldson S.G."/>
            <person name="Dearden P.K."/>
        </authorList>
    </citation>
    <scope>NUCLEOTIDE SEQUENCE</scope>
    <source>
        <strain evidence="7">Lincoln</strain>
        <tissue evidence="7">Whole body</tissue>
    </source>
</reference>
<proteinExistence type="inferred from homology"/>
<evidence type="ECO:0000256" key="2">
    <source>
        <dbReference type="ARBA" id="ARBA00009223"/>
    </source>
</evidence>
<feature type="domain" description="UTP25 C-terminal" evidence="5">
    <location>
        <begin position="591"/>
        <end position="776"/>
    </location>
</feature>
<organism evidence="7 8">
    <name type="scientific">Microctonus hyperodae</name>
    <name type="common">Parasitoid wasp</name>
    <dbReference type="NCBI Taxonomy" id="165561"/>
    <lineage>
        <taxon>Eukaryota</taxon>
        <taxon>Metazoa</taxon>
        <taxon>Ecdysozoa</taxon>
        <taxon>Arthropoda</taxon>
        <taxon>Hexapoda</taxon>
        <taxon>Insecta</taxon>
        <taxon>Pterygota</taxon>
        <taxon>Neoptera</taxon>
        <taxon>Endopterygota</taxon>
        <taxon>Hymenoptera</taxon>
        <taxon>Apocrita</taxon>
        <taxon>Ichneumonoidea</taxon>
        <taxon>Braconidae</taxon>
        <taxon>Euphorinae</taxon>
        <taxon>Microctonus</taxon>
    </lineage>
</organism>
<comment type="subcellular location">
    <subcellularLocation>
        <location evidence="1">Nucleus</location>
        <location evidence="1">Nucleolus</location>
    </subcellularLocation>
</comment>
<comment type="similarity">
    <text evidence="2">Belongs to the UTP25 family.</text>
</comment>
<feature type="compositionally biased region" description="Acidic residues" evidence="4">
    <location>
        <begin position="106"/>
        <end position="118"/>
    </location>
</feature>
<dbReference type="InterPro" id="IPR053940">
    <property type="entry name" value="UTP25_NTPase-like"/>
</dbReference>
<feature type="compositionally biased region" description="Acidic residues" evidence="4">
    <location>
        <begin position="70"/>
        <end position="81"/>
    </location>
</feature>
<evidence type="ECO:0008006" key="9">
    <source>
        <dbReference type="Google" id="ProtNLM"/>
    </source>
</evidence>